<proteinExistence type="predicted"/>
<evidence type="ECO:0000256" key="1">
    <source>
        <dbReference type="SAM" id="SignalP"/>
    </source>
</evidence>
<evidence type="ECO:0000313" key="2">
    <source>
        <dbReference type="EMBL" id="SCV01142.1"/>
    </source>
</evidence>
<dbReference type="OrthoDB" id="4034917at2759"/>
<dbReference type="AlphaFoldDB" id="A0A1G4KAB1"/>
<sequence>MKLTKIFGISLASFAMYSDLVLAKWPDQSLYGPRQIVAETQNLAATNTTGECHDQTLSMIGSVLSYKVDVDTMETYLLEGMSLLKTLLNGKKQFNALDLMDIAATQIHWFPPAGLDLSDISFANQFAQVKTIYYSSPILRHTHDWVVYVAKASAQSAQWNKLSQCAVEVFKDLESTTPAVHNLFHEIVRVLTAPEVLKLLGNLKNQLTKATPNCVKLQDTRISKKSAAINAVVDARAKAASNVPSCIVDLTAPKPGNVPVLFQQRTVIFNVKHPNHSNYSAPVIIKDDESSAITSYRVPPWSIMGAVIVIISGVTLF</sequence>
<feature type="chain" id="PRO_5009236443" evidence="1">
    <location>
        <begin position="24"/>
        <end position="317"/>
    </location>
</feature>
<dbReference type="Proteomes" id="UP000191144">
    <property type="component" value="Chromosome G"/>
</dbReference>
<feature type="signal peptide" evidence="1">
    <location>
        <begin position="1"/>
        <end position="23"/>
    </location>
</feature>
<keyword evidence="1" id="KW-0732">Signal</keyword>
<gene>
    <name evidence="2" type="ORF">LAME_0G14334G</name>
</gene>
<dbReference type="EMBL" id="LT598484">
    <property type="protein sequence ID" value="SCV01142.1"/>
    <property type="molecule type" value="Genomic_DNA"/>
</dbReference>
<keyword evidence="3" id="KW-1185">Reference proteome</keyword>
<reference evidence="3" key="1">
    <citation type="submission" date="2016-03" db="EMBL/GenBank/DDBJ databases">
        <authorList>
            <person name="Devillers Hugo."/>
        </authorList>
    </citation>
    <scope>NUCLEOTIDE SEQUENCE [LARGE SCALE GENOMIC DNA]</scope>
</reference>
<protein>
    <submittedName>
        <fullName evidence="2">LAME_0G14334g1_1</fullName>
    </submittedName>
</protein>
<name>A0A1G4KAB1_9SACH</name>
<organism evidence="2 3">
    <name type="scientific">Lachancea meyersii CBS 8951</name>
    <dbReference type="NCBI Taxonomy" id="1266667"/>
    <lineage>
        <taxon>Eukaryota</taxon>
        <taxon>Fungi</taxon>
        <taxon>Dikarya</taxon>
        <taxon>Ascomycota</taxon>
        <taxon>Saccharomycotina</taxon>
        <taxon>Saccharomycetes</taxon>
        <taxon>Saccharomycetales</taxon>
        <taxon>Saccharomycetaceae</taxon>
        <taxon>Lachancea</taxon>
    </lineage>
</organism>
<evidence type="ECO:0000313" key="3">
    <source>
        <dbReference type="Proteomes" id="UP000191144"/>
    </source>
</evidence>
<accession>A0A1G4KAB1</accession>